<comment type="similarity">
    <text evidence="3">Belongs to the Nth/MutY family.</text>
</comment>
<feature type="compositionally biased region" description="Basic and acidic residues" evidence="14">
    <location>
        <begin position="113"/>
        <end position="122"/>
    </location>
</feature>
<dbReference type="InterPro" id="IPR044298">
    <property type="entry name" value="MIG/MutY"/>
</dbReference>
<dbReference type="InterPro" id="IPR023170">
    <property type="entry name" value="HhH_base_excis_C"/>
</dbReference>
<comment type="caution">
    <text evidence="16">The sequence shown here is derived from an EMBL/GenBank/DDBJ whole genome shotgun (WGS) entry which is preliminary data.</text>
</comment>
<dbReference type="EC" id="3.2.2.31" evidence="4"/>
<keyword evidence="9" id="KW-0378">Hydrolase</keyword>
<gene>
    <name evidence="16" type="ORF">GCM10023216_13860</name>
</gene>
<organism evidence="16 17">
    <name type="scientific">Isoptericola chiayiensis</name>
    <dbReference type="NCBI Taxonomy" id="579446"/>
    <lineage>
        <taxon>Bacteria</taxon>
        <taxon>Bacillati</taxon>
        <taxon>Actinomycetota</taxon>
        <taxon>Actinomycetes</taxon>
        <taxon>Micrococcales</taxon>
        <taxon>Promicromonosporaceae</taxon>
        <taxon>Isoptericola</taxon>
    </lineage>
</organism>
<dbReference type="Gene3D" id="1.10.340.30">
    <property type="entry name" value="Hypothetical protein, domain 2"/>
    <property type="match status" value="1"/>
</dbReference>
<feature type="domain" description="HhH-GPD" evidence="15">
    <location>
        <begin position="212"/>
        <end position="364"/>
    </location>
</feature>
<reference evidence="17" key="1">
    <citation type="journal article" date="2019" name="Int. J. Syst. Evol. Microbiol.">
        <title>The Global Catalogue of Microorganisms (GCM) 10K type strain sequencing project: providing services to taxonomists for standard genome sequencing and annotation.</title>
        <authorList>
            <consortium name="The Broad Institute Genomics Platform"/>
            <consortium name="The Broad Institute Genome Sequencing Center for Infectious Disease"/>
            <person name="Wu L."/>
            <person name="Ma J."/>
        </authorList>
    </citation>
    <scope>NUCLEOTIDE SEQUENCE [LARGE SCALE GENOMIC DNA]</scope>
    <source>
        <strain evidence="17">JCM 18063</strain>
    </source>
</reference>
<dbReference type="Proteomes" id="UP001500956">
    <property type="component" value="Unassembled WGS sequence"/>
</dbReference>
<evidence type="ECO:0000256" key="2">
    <source>
        <dbReference type="ARBA" id="ARBA00001966"/>
    </source>
</evidence>
<feature type="region of interest" description="Disordered" evidence="14">
    <location>
        <begin position="96"/>
        <end position="131"/>
    </location>
</feature>
<comment type="cofactor">
    <cofactor evidence="2">
        <name>[4Fe-4S] cluster</name>
        <dbReference type="ChEBI" id="CHEBI:49883"/>
    </cofactor>
</comment>
<evidence type="ECO:0000313" key="17">
    <source>
        <dbReference type="Proteomes" id="UP001500956"/>
    </source>
</evidence>
<keyword evidence="12" id="KW-0234">DNA repair</keyword>
<name>A0ABP8YBB4_9MICO</name>
<evidence type="ECO:0000256" key="11">
    <source>
        <dbReference type="ARBA" id="ARBA00023014"/>
    </source>
</evidence>
<dbReference type="PANTHER" id="PTHR42944:SF1">
    <property type="entry name" value="ADENINE DNA GLYCOSYLASE"/>
    <property type="match status" value="1"/>
</dbReference>
<evidence type="ECO:0000259" key="15">
    <source>
        <dbReference type="SMART" id="SM00478"/>
    </source>
</evidence>
<dbReference type="SMART" id="SM00525">
    <property type="entry name" value="FES"/>
    <property type="match status" value="1"/>
</dbReference>
<keyword evidence="6" id="KW-0004">4Fe-4S</keyword>
<dbReference type="EMBL" id="BAABID010000007">
    <property type="protein sequence ID" value="GAA4724918.1"/>
    <property type="molecule type" value="Genomic_DNA"/>
</dbReference>
<protein>
    <recommendedName>
        <fullName evidence="5">Adenine DNA glycosylase</fullName>
        <ecNumber evidence="4">3.2.2.31</ecNumber>
    </recommendedName>
</protein>
<evidence type="ECO:0000256" key="9">
    <source>
        <dbReference type="ARBA" id="ARBA00022801"/>
    </source>
</evidence>
<evidence type="ECO:0000256" key="5">
    <source>
        <dbReference type="ARBA" id="ARBA00022023"/>
    </source>
</evidence>
<accession>A0ABP8YBB4</accession>
<keyword evidence="7" id="KW-0479">Metal-binding</keyword>
<dbReference type="CDD" id="cd00056">
    <property type="entry name" value="ENDO3c"/>
    <property type="match status" value="1"/>
</dbReference>
<dbReference type="Pfam" id="PF00730">
    <property type="entry name" value="HhH-GPD"/>
    <property type="match status" value="1"/>
</dbReference>
<evidence type="ECO:0000256" key="8">
    <source>
        <dbReference type="ARBA" id="ARBA00022763"/>
    </source>
</evidence>
<evidence type="ECO:0000256" key="7">
    <source>
        <dbReference type="ARBA" id="ARBA00022723"/>
    </source>
</evidence>
<dbReference type="SMART" id="SM00478">
    <property type="entry name" value="ENDO3c"/>
    <property type="match status" value="1"/>
</dbReference>
<evidence type="ECO:0000256" key="1">
    <source>
        <dbReference type="ARBA" id="ARBA00000843"/>
    </source>
</evidence>
<dbReference type="InterPro" id="IPR004036">
    <property type="entry name" value="Endonuclease-III-like_CS2"/>
</dbReference>
<evidence type="ECO:0000256" key="13">
    <source>
        <dbReference type="ARBA" id="ARBA00023295"/>
    </source>
</evidence>
<keyword evidence="8" id="KW-0227">DNA damage</keyword>
<keyword evidence="10" id="KW-0408">Iron</keyword>
<keyword evidence="13" id="KW-0326">Glycosidase</keyword>
<evidence type="ECO:0000256" key="6">
    <source>
        <dbReference type="ARBA" id="ARBA00022485"/>
    </source>
</evidence>
<dbReference type="InterPro" id="IPR003651">
    <property type="entry name" value="Endonuclease3_FeS-loop_motif"/>
</dbReference>
<dbReference type="SUPFAM" id="SSF48150">
    <property type="entry name" value="DNA-glycosylase"/>
    <property type="match status" value="1"/>
</dbReference>
<sequence>MPRVAVAPRVAPRVEALRAPAPPDRADDVARPWARAPEPEPERGAGFLAPLCWAAGAAFRAVDCLPDCFPAPACLPAPDLAAPDCLPDAVRPCPPEPRAGRADVDRADDDAPDRDVDADRPPRAAPPRPRSFDVATMAPCSVWSCPAPRYVLVRTAPSSRADVRRTLSCQAQWSTVEALVEPVTAWYGHAARDLPWRRPDCTPWGVLVSEVMLQQTPVVRVEPVWREWTARWPRPADLAAAPTSDVLRAWGRLGYPRRALRLADCARALVERHDGQVPADEEHLRALPGVGEYTAAAVRAFAFGRRSVVVDTNVRRVQARAVTGVALPAPSYTAAERALAVSLTPSGDADAARWAAASMELGALVCTARVPRCGVCPVRDRCAWRAAGFPPDEHAARRRTQAWHGTDRQVRGRVMAALRSADGPVPRALLADAGPEAQLDRCLAGLIEDGLAETDEAGRYLLPA</sequence>
<dbReference type="Gene3D" id="1.10.1670.10">
    <property type="entry name" value="Helix-hairpin-Helix base-excision DNA repair enzymes (C-terminal)"/>
    <property type="match status" value="1"/>
</dbReference>
<comment type="catalytic activity">
    <reaction evidence="1">
        <text>Hydrolyzes free adenine bases from 7,8-dihydro-8-oxoguanine:adenine mismatched double-stranded DNA, leaving an apurinic site.</text>
        <dbReference type="EC" id="3.2.2.31"/>
    </reaction>
</comment>
<dbReference type="PANTHER" id="PTHR42944">
    <property type="entry name" value="ADENINE DNA GLYCOSYLASE"/>
    <property type="match status" value="1"/>
</dbReference>
<dbReference type="InterPro" id="IPR000445">
    <property type="entry name" value="HhH_motif"/>
</dbReference>
<proteinExistence type="inferred from homology"/>
<evidence type="ECO:0000256" key="12">
    <source>
        <dbReference type="ARBA" id="ARBA00023204"/>
    </source>
</evidence>
<evidence type="ECO:0000256" key="4">
    <source>
        <dbReference type="ARBA" id="ARBA00012045"/>
    </source>
</evidence>
<evidence type="ECO:0000256" key="14">
    <source>
        <dbReference type="SAM" id="MobiDB-lite"/>
    </source>
</evidence>
<dbReference type="Pfam" id="PF00633">
    <property type="entry name" value="HHH"/>
    <property type="match status" value="1"/>
</dbReference>
<evidence type="ECO:0000313" key="16">
    <source>
        <dbReference type="EMBL" id="GAA4724918.1"/>
    </source>
</evidence>
<evidence type="ECO:0000256" key="3">
    <source>
        <dbReference type="ARBA" id="ARBA00008343"/>
    </source>
</evidence>
<dbReference type="InterPro" id="IPR011257">
    <property type="entry name" value="DNA_glycosylase"/>
</dbReference>
<feature type="region of interest" description="Disordered" evidence="14">
    <location>
        <begin position="16"/>
        <end position="41"/>
    </location>
</feature>
<dbReference type="PROSITE" id="PS01155">
    <property type="entry name" value="ENDONUCLEASE_III_2"/>
    <property type="match status" value="1"/>
</dbReference>
<keyword evidence="17" id="KW-1185">Reference proteome</keyword>
<keyword evidence="11" id="KW-0411">Iron-sulfur</keyword>
<dbReference type="InterPro" id="IPR003265">
    <property type="entry name" value="HhH-GPD_domain"/>
</dbReference>
<evidence type="ECO:0000256" key="10">
    <source>
        <dbReference type="ARBA" id="ARBA00023004"/>
    </source>
</evidence>